<reference evidence="2 3" key="1">
    <citation type="submission" date="2019-09" db="EMBL/GenBank/DDBJ databases">
        <title>Bird 10,000 Genomes (B10K) Project - Family phase.</title>
        <authorList>
            <person name="Zhang G."/>
        </authorList>
    </citation>
    <scope>NUCLEOTIDE SEQUENCE [LARGE SCALE GENOMIC DNA]</scope>
    <source>
        <strain evidence="2">B10K-DU-002-35</strain>
        <tissue evidence="2">Muscle</tissue>
    </source>
</reference>
<proteinExistence type="inferred from homology"/>
<dbReference type="GO" id="GO:0030154">
    <property type="term" value="P:cell differentiation"/>
    <property type="evidence" value="ECO:0007669"/>
    <property type="project" value="InterPro"/>
</dbReference>
<name>A0A7L1NJ96_RHICY</name>
<accession>A0A7L1NJ96</accession>
<dbReference type="EMBL" id="VXBP01006419">
    <property type="protein sequence ID" value="NXN99515.1"/>
    <property type="molecule type" value="Genomic_DNA"/>
</dbReference>
<dbReference type="AlphaFoldDB" id="A0A7L1NJ96"/>
<feature type="non-terminal residue" evidence="2">
    <location>
        <position position="81"/>
    </location>
</feature>
<feature type="non-terminal residue" evidence="2">
    <location>
        <position position="1"/>
    </location>
</feature>
<dbReference type="InterPro" id="IPR026754">
    <property type="entry name" value="PPDPF"/>
</dbReference>
<evidence type="ECO:0000313" key="2">
    <source>
        <dbReference type="EMBL" id="NXN99515.1"/>
    </source>
</evidence>
<evidence type="ECO:0000256" key="1">
    <source>
        <dbReference type="ARBA" id="ARBA00006609"/>
    </source>
</evidence>
<keyword evidence="3" id="KW-1185">Reference proteome</keyword>
<dbReference type="OrthoDB" id="8543092at2759"/>
<comment type="caution">
    <text evidence="2">The sequence shown here is derived from an EMBL/GenBank/DDBJ whole genome shotgun (WGS) entry which is preliminary data.</text>
</comment>
<dbReference type="PANTHER" id="PTHR14572">
    <property type="entry name" value="PANCREATIC PROGENITOR CELL DIFFERENTIATION AND PROLIFERATION FACTOR"/>
    <property type="match status" value="1"/>
</dbReference>
<comment type="similarity">
    <text evidence="1">Belongs to the PPDPF family.</text>
</comment>
<dbReference type="Pfam" id="PF15060">
    <property type="entry name" value="PPDFL"/>
    <property type="match status" value="1"/>
</dbReference>
<gene>
    <name evidence="2" type="primary">Ppdpfl</name>
    <name evidence="2" type="ORF">RHICYA_R11734</name>
</gene>
<protein>
    <submittedName>
        <fullName evidence="2">PDPFL protein</fullName>
    </submittedName>
</protein>
<organism evidence="2 3">
    <name type="scientific">Rhinopomastus cyanomelas</name>
    <name type="common">Common scimitarbill</name>
    <dbReference type="NCBI Taxonomy" id="113115"/>
    <lineage>
        <taxon>Eukaryota</taxon>
        <taxon>Metazoa</taxon>
        <taxon>Chordata</taxon>
        <taxon>Craniata</taxon>
        <taxon>Vertebrata</taxon>
        <taxon>Euteleostomi</taxon>
        <taxon>Archelosauria</taxon>
        <taxon>Archosauria</taxon>
        <taxon>Dinosauria</taxon>
        <taxon>Saurischia</taxon>
        <taxon>Theropoda</taxon>
        <taxon>Coelurosauria</taxon>
        <taxon>Aves</taxon>
        <taxon>Neognathae</taxon>
        <taxon>Neoaves</taxon>
        <taxon>Telluraves</taxon>
        <taxon>Coraciimorphae</taxon>
        <taxon>Bucerotiformes</taxon>
        <taxon>Rhinopomastidae</taxon>
        <taxon>Rhinopomastus</taxon>
    </lineage>
</organism>
<sequence>MASVPSAGSLLAKNHYYRTRQNSECSLSSGSSCCLDAGNTAEQDKAFHGLPEFIDKHWWVKSFFHSEPSLPGAGRKTLSAS</sequence>
<dbReference type="Proteomes" id="UP000565785">
    <property type="component" value="Unassembled WGS sequence"/>
</dbReference>
<evidence type="ECO:0000313" key="3">
    <source>
        <dbReference type="Proteomes" id="UP000565785"/>
    </source>
</evidence>